<feature type="domain" description="DH" evidence="4">
    <location>
        <begin position="176"/>
        <end position="332"/>
    </location>
</feature>
<sequence>MDAINPKGSDVLHRSATVAGNIGKTPPTPTEQILQRQIQQQPPISNTDTDSSRQPHMASLCASPLGTLPVIYTRSISVPPTSNPTAHHRSRSAACLDSSQSTLLTKPSLASYSVSPTRLPLAITHPTTKWNRIEESSGIDLEAASLAHQGSMELLEFGRHRRFLIDLTALPKFVIKRQEVIHELISTESDYLRDLRVLIEVFMNNMRSMSILPKEGLETIFSNTEQLIQLHQADKLKIYCVFCTNHSVASEYLINQKNQGDLKIFLQYCSLRPECRGMDLSSFLLKPIQRICKYPLLLREIKKHTPDTHADSCGIDDAILKITGVVDYVNEKRRRAEQDQQLEITLGQLEFSDVWMLPTLPERVVICESILTKVSDKSIKMIAAQRMCVLFRDCFVIAKLSLFSGGKAQVSSIHSIWTVTVSDIPDTDRSKHVIMVIINDKKRQRYMASSAKEKTMWINGFILALRDSSKHITSSQISSSNTVSKFSAIKKSSHSRVSSECAYPSVDESIEEHQSSYTNGDDDATNYSDACFPHSMGKNPSLIPKVSSQNAIDLLSSDKKWGISQNVTGSCPARPNMQPLELGLDSQGSNSGLGISHESLSLQHYQSLDTIAGSDSARSSKTENLMNKALSTMTIIPAVHSGEGLGRPDTVTQDLLKKRDESDGQSYSVAHFPRLSNSDISCMVSTQDFGVVSNAALVLSPRSIRHQRCISKSSSIEDIPKLTEGGLGLDTCSRMGDHSSANEKYTLISARSSGQHNNKDTERINMVCSESSRDLVTEGVKGSPDISNRIASLTKSTSSISGK</sequence>
<dbReference type="PANTHER" id="PTHR46006">
    <property type="entry name" value="RHO GUANINE NUCLEOTIDE EXCHANGE FACTOR AT 64C, ISOFORM A"/>
    <property type="match status" value="1"/>
</dbReference>
<feature type="region of interest" description="Disordered" evidence="3">
    <location>
        <begin position="1"/>
        <end position="59"/>
    </location>
</feature>
<dbReference type="Gene3D" id="1.20.900.10">
    <property type="entry name" value="Dbl homology (DH) domain"/>
    <property type="match status" value="2"/>
</dbReference>
<feature type="compositionally biased region" description="Low complexity" evidence="3">
    <location>
        <begin position="32"/>
        <end position="44"/>
    </location>
</feature>
<dbReference type="InterPro" id="IPR051480">
    <property type="entry name" value="Endocytic_GEF_Adapter"/>
</dbReference>
<dbReference type="InterPro" id="IPR001331">
    <property type="entry name" value="GDS_CDC24_CS"/>
</dbReference>
<dbReference type="Gene3D" id="2.30.29.30">
    <property type="entry name" value="Pleckstrin-homology domain (PH domain)/Phosphotyrosine-binding domain (PTB)"/>
    <property type="match status" value="1"/>
</dbReference>
<dbReference type="PROSITE" id="PS50010">
    <property type="entry name" value="DH_2"/>
    <property type="match status" value="1"/>
</dbReference>
<evidence type="ECO:0000256" key="2">
    <source>
        <dbReference type="ARBA" id="ARBA00022490"/>
    </source>
</evidence>
<evidence type="ECO:0000256" key="1">
    <source>
        <dbReference type="ARBA" id="ARBA00004496"/>
    </source>
</evidence>
<proteinExistence type="predicted"/>
<keyword evidence="6" id="KW-1185">Reference proteome</keyword>
<accession>A0ABQ8F5G5</accession>
<comment type="subcellular location">
    <subcellularLocation>
        <location evidence="1">Cytoplasm</location>
    </subcellularLocation>
</comment>
<organism evidence="5 6">
    <name type="scientific">Batrachochytrium salamandrivorans</name>
    <dbReference type="NCBI Taxonomy" id="1357716"/>
    <lineage>
        <taxon>Eukaryota</taxon>
        <taxon>Fungi</taxon>
        <taxon>Fungi incertae sedis</taxon>
        <taxon>Chytridiomycota</taxon>
        <taxon>Chytridiomycota incertae sedis</taxon>
        <taxon>Chytridiomycetes</taxon>
        <taxon>Rhizophydiales</taxon>
        <taxon>Rhizophydiales incertae sedis</taxon>
        <taxon>Batrachochytrium</taxon>
    </lineage>
</organism>
<evidence type="ECO:0000259" key="4">
    <source>
        <dbReference type="PROSITE" id="PS50010"/>
    </source>
</evidence>
<name>A0ABQ8F5G5_9FUNG</name>
<evidence type="ECO:0000313" key="5">
    <source>
        <dbReference type="EMBL" id="KAH6592593.1"/>
    </source>
</evidence>
<evidence type="ECO:0000256" key="3">
    <source>
        <dbReference type="SAM" id="MobiDB-lite"/>
    </source>
</evidence>
<comment type="caution">
    <text evidence="5">The sequence shown here is derived from an EMBL/GenBank/DDBJ whole genome shotgun (WGS) entry which is preliminary data.</text>
</comment>
<dbReference type="SUPFAM" id="SSF50729">
    <property type="entry name" value="PH domain-like"/>
    <property type="match status" value="1"/>
</dbReference>
<reference evidence="5 6" key="1">
    <citation type="submission" date="2021-02" db="EMBL/GenBank/DDBJ databases">
        <title>Variation within the Batrachochytrium salamandrivorans European outbreak.</title>
        <authorList>
            <person name="Kelly M."/>
            <person name="Pasmans F."/>
            <person name="Shea T.P."/>
            <person name="Munoz J.F."/>
            <person name="Carranza S."/>
            <person name="Cuomo C.A."/>
            <person name="Martel A."/>
        </authorList>
    </citation>
    <scope>NUCLEOTIDE SEQUENCE [LARGE SCALE GENOMIC DNA]</scope>
    <source>
        <strain evidence="5 6">AMFP18/2</strain>
    </source>
</reference>
<dbReference type="InterPro" id="IPR011993">
    <property type="entry name" value="PH-like_dom_sf"/>
</dbReference>
<gene>
    <name evidence="5" type="ORF">BASA50_007969</name>
</gene>
<dbReference type="SUPFAM" id="SSF48065">
    <property type="entry name" value="DBL homology domain (DH-domain)"/>
    <property type="match status" value="1"/>
</dbReference>
<feature type="compositionally biased region" description="Polar residues" evidence="3">
    <location>
        <begin position="45"/>
        <end position="54"/>
    </location>
</feature>
<dbReference type="InterPro" id="IPR035899">
    <property type="entry name" value="DBL_dom_sf"/>
</dbReference>
<dbReference type="CDD" id="cd00160">
    <property type="entry name" value="RhoGEF"/>
    <property type="match status" value="1"/>
</dbReference>
<keyword evidence="2" id="KW-0963">Cytoplasm</keyword>
<dbReference type="Pfam" id="PF00621">
    <property type="entry name" value="RhoGEF"/>
    <property type="match status" value="1"/>
</dbReference>
<dbReference type="Proteomes" id="UP001648503">
    <property type="component" value="Unassembled WGS sequence"/>
</dbReference>
<dbReference type="InterPro" id="IPR001849">
    <property type="entry name" value="PH_domain"/>
</dbReference>
<evidence type="ECO:0000313" key="6">
    <source>
        <dbReference type="Proteomes" id="UP001648503"/>
    </source>
</evidence>
<dbReference type="PROSITE" id="PS00741">
    <property type="entry name" value="DH_1"/>
    <property type="match status" value="1"/>
</dbReference>
<dbReference type="EMBL" id="JAFCIX010000377">
    <property type="protein sequence ID" value="KAH6592593.1"/>
    <property type="molecule type" value="Genomic_DNA"/>
</dbReference>
<dbReference type="SMART" id="SM00233">
    <property type="entry name" value="PH"/>
    <property type="match status" value="1"/>
</dbReference>
<protein>
    <recommendedName>
        <fullName evidence="4">DH domain-containing protein</fullName>
    </recommendedName>
</protein>
<dbReference type="InterPro" id="IPR000219">
    <property type="entry name" value="DH_dom"/>
</dbReference>
<dbReference type="SMART" id="SM00325">
    <property type="entry name" value="RhoGEF"/>
    <property type="match status" value="1"/>
</dbReference>
<dbReference type="PANTHER" id="PTHR46006:SF6">
    <property type="entry name" value="INTERSECTIN-2 ISOFORM X1"/>
    <property type="match status" value="1"/>
</dbReference>